<keyword evidence="9" id="KW-0325">Glycoprotein</keyword>
<evidence type="ECO:0000256" key="1">
    <source>
        <dbReference type="ARBA" id="ARBA00004323"/>
    </source>
</evidence>
<sequence length="448" mass="51146">MLRRTMVKRNLCEIAKLWRQIMKVIILVAVLLSFLIYAVHHTDDHSDRLKDMWLMEPSLSTSKLVQWQISAAEWQAADKELYNIRCSEILQQDPREIGKTLKIRRKTIVDLTDEDMLLLTEDCPVFLETRKYFSKHVSAEERDFPIAYSIVVHKNAATLERLLRAIFVPQNVYCVHVDTKSSTTFKSAVQSLAKCFDNVFVASKLEEVHYAHISRLQADINCLADLLKSPVRWKYAINLCGQDFPLRSNRELVSELKSLQGRSMLETGKPSAYKQQRFTHKFVLERRDSSLPALQHTQTALAPAPHGLEVFVGSAYFVLSREFVRFAITSAVAADFLRWCADTYSPDEHFWATLARSPQAPGGGGGGKADVSDLQSKTRLVKWSYLEGRLYPVCSGRHVRSVCIYGAAELGWLLRDGHWFANKFDPHVDPVVVKCLEEEISSRQNARE</sequence>
<gene>
    <name evidence="13 14" type="primary">GCNT4</name>
</gene>
<keyword evidence="4" id="KW-0808">Transferase</keyword>
<proteinExistence type="inferred from homology"/>
<keyword evidence="7 11" id="KW-1133">Transmembrane helix</keyword>
<organism evidence="12 13">
    <name type="scientific">Petromyzon marinus</name>
    <name type="common">Sea lamprey</name>
    <dbReference type="NCBI Taxonomy" id="7757"/>
    <lineage>
        <taxon>Eukaryota</taxon>
        <taxon>Metazoa</taxon>
        <taxon>Chordata</taxon>
        <taxon>Craniata</taxon>
        <taxon>Vertebrata</taxon>
        <taxon>Cyclostomata</taxon>
        <taxon>Hyperoartia</taxon>
        <taxon>Petromyzontiformes</taxon>
        <taxon>Petromyzontidae</taxon>
        <taxon>Petromyzon</taxon>
    </lineage>
</organism>
<dbReference type="Pfam" id="PF02485">
    <property type="entry name" value="Branch"/>
    <property type="match status" value="1"/>
</dbReference>
<evidence type="ECO:0000313" key="14">
    <source>
        <dbReference type="RefSeq" id="XP_032824640.1"/>
    </source>
</evidence>
<evidence type="ECO:0000313" key="12">
    <source>
        <dbReference type="Proteomes" id="UP001318040"/>
    </source>
</evidence>
<evidence type="ECO:0000256" key="2">
    <source>
        <dbReference type="ARBA" id="ARBA00004922"/>
    </source>
</evidence>
<evidence type="ECO:0000256" key="11">
    <source>
        <dbReference type="SAM" id="Phobius"/>
    </source>
</evidence>
<evidence type="ECO:0000256" key="7">
    <source>
        <dbReference type="ARBA" id="ARBA00022989"/>
    </source>
</evidence>
<keyword evidence="3" id="KW-0328">Glycosyltransferase</keyword>
<keyword evidence="8 11" id="KW-0472">Membrane</keyword>
<evidence type="ECO:0000256" key="4">
    <source>
        <dbReference type="ARBA" id="ARBA00022679"/>
    </source>
</evidence>
<comment type="similarity">
    <text evidence="10">Belongs to the glycosyltransferase 14 family.</text>
</comment>
<keyword evidence="6" id="KW-0735">Signal-anchor</keyword>
<evidence type="ECO:0000256" key="9">
    <source>
        <dbReference type="ARBA" id="ARBA00023180"/>
    </source>
</evidence>
<evidence type="ECO:0000256" key="3">
    <source>
        <dbReference type="ARBA" id="ARBA00022676"/>
    </source>
</evidence>
<comment type="pathway">
    <text evidence="2">Protein modification; protein glycosylation.</text>
</comment>
<evidence type="ECO:0000313" key="13">
    <source>
        <dbReference type="RefSeq" id="XP_032824639.1"/>
    </source>
</evidence>
<dbReference type="KEGG" id="pmrn:116950734"/>
<dbReference type="PANTHER" id="PTHR19297:SF7">
    <property type="entry name" value="BETA-1,3-GALACTOSYL-O-GLYCOSYL-GLYCOPROTEIN BETA-1,6-N-ACETYLGLUCOSAMINYLTRANSFERASE 4"/>
    <property type="match status" value="1"/>
</dbReference>
<dbReference type="AlphaFoldDB" id="A0AAJ7TW33"/>
<evidence type="ECO:0000256" key="8">
    <source>
        <dbReference type="ARBA" id="ARBA00023136"/>
    </source>
</evidence>
<dbReference type="PANTHER" id="PTHR19297">
    <property type="entry name" value="GLYCOSYLTRANSFERASE 14 FAMILY MEMBER"/>
    <property type="match status" value="1"/>
</dbReference>
<dbReference type="RefSeq" id="XP_032824639.1">
    <property type="nucleotide sequence ID" value="XM_032968748.1"/>
</dbReference>
<evidence type="ECO:0000256" key="5">
    <source>
        <dbReference type="ARBA" id="ARBA00022692"/>
    </source>
</evidence>
<dbReference type="InterPro" id="IPR003406">
    <property type="entry name" value="Glyco_trans_14"/>
</dbReference>
<keyword evidence="12" id="KW-1185">Reference proteome</keyword>
<feature type="transmembrane region" description="Helical" evidence="11">
    <location>
        <begin position="21"/>
        <end position="40"/>
    </location>
</feature>
<evidence type="ECO:0000256" key="6">
    <source>
        <dbReference type="ARBA" id="ARBA00022968"/>
    </source>
</evidence>
<dbReference type="Proteomes" id="UP001318040">
    <property type="component" value="Chromosome 40"/>
</dbReference>
<dbReference type="RefSeq" id="XP_032824640.1">
    <property type="nucleotide sequence ID" value="XM_032968749.1"/>
</dbReference>
<comment type="subcellular location">
    <subcellularLocation>
        <location evidence="1">Golgi apparatus membrane</location>
        <topology evidence="1">Single-pass type II membrane protein</topology>
    </subcellularLocation>
</comment>
<dbReference type="GO" id="GO:0000139">
    <property type="term" value="C:Golgi membrane"/>
    <property type="evidence" value="ECO:0007669"/>
    <property type="project" value="UniProtKB-SubCell"/>
</dbReference>
<name>A0AAJ7TW33_PETMA</name>
<accession>A0AAJ7TW33</accession>
<dbReference type="GO" id="GO:0008375">
    <property type="term" value="F:acetylglucosaminyltransferase activity"/>
    <property type="evidence" value="ECO:0007669"/>
    <property type="project" value="TreeGrafter"/>
</dbReference>
<protein>
    <submittedName>
        <fullName evidence="13 14">Beta-1,3-galactosyl-O-glycosyl-glycoprotein beta-1,6-N-acetylglucosaminyltransferase 4</fullName>
    </submittedName>
</protein>
<dbReference type="CTD" id="51301"/>
<keyword evidence="5 11" id="KW-0812">Transmembrane</keyword>
<evidence type="ECO:0000256" key="10">
    <source>
        <dbReference type="ARBA" id="ARBA00038150"/>
    </source>
</evidence>
<reference evidence="13 14" key="1">
    <citation type="submission" date="2025-04" db="UniProtKB">
        <authorList>
            <consortium name="RefSeq"/>
        </authorList>
    </citation>
    <scope>IDENTIFICATION</scope>
    <source>
        <tissue evidence="13 14">Sperm</tissue>
    </source>
</reference>